<reference evidence="1 2" key="1">
    <citation type="submission" date="2024-09" db="EMBL/GenBank/DDBJ databases">
        <title>Rethinking Asexuality: The Enigmatic Case of Functional Sexual Genes in Lepraria (Stereocaulaceae).</title>
        <authorList>
            <person name="Doellman M."/>
            <person name="Sun Y."/>
            <person name="Barcenas-Pena A."/>
            <person name="Lumbsch H.T."/>
            <person name="Grewe F."/>
        </authorList>
    </citation>
    <scope>NUCLEOTIDE SEQUENCE [LARGE SCALE GENOMIC DNA]</scope>
    <source>
        <strain evidence="1 2">Mercado 3170</strain>
    </source>
</reference>
<evidence type="ECO:0000313" key="1">
    <source>
        <dbReference type="EMBL" id="KAL2043450.1"/>
    </source>
</evidence>
<sequence length="130" mass="14550">MGCSYLEKQCMSGLLGRTFKDIARADVGVGEWESGTDFLGLFHSNGNGEKNGKGDNTDFVRSTVKILCDRRWYAEMIRRTQFFDAHSSSYYFFPVPTLSPKRASSPVLIAGFTITLNHVILLPAKGQYKN</sequence>
<keyword evidence="2" id="KW-1185">Reference proteome</keyword>
<organism evidence="1 2">
    <name type="scientific">Stereocaulon virgatum</name>
    <dbReference type="NCBI Taxonomy" id="373712"/>
    <lineage>
        <taxon>Eukaryota</taxon>
        <taxon>Fungi</taxon>
        <taxon>Dikarya</taxon>
        <taxon>Ascomycota</taxon>
        <taxon>Pezizomycotina</taxon>
        <taxon>Lecanoromycetes</taxon>
        <taxon>OSLEUM clade</taxon>
        <taxon>Lecanoromycetidae</taxon>
        <taxon>Lecanorales</taxon>
        <taxon>Lecanorineae</taxon>
        <taxon>Stereocaulaceae</taxon>
        <taxon>Stereocaulon</taxon>
    </lineage>
</organism>
<evidence type="ECO:0008006" key="3">
    <source>
        <dbReference type="Google" id="ProtNLM"/>
    </source>
</evidence>
<comment type="caution">
    <text evidence="1">The sequence shown here is derived from an EMBL/GenBank/DDBJ whole genome shotgun (WGS) entry which is preliminary data.</text>
</comment>
<dbReference type="EMBL" id="JBEFKJ010000011">
    <property type="protein sequence ID" value="KAL2043450.1"/>
    <property type="molecule type" value="Genomic_DNA"/>
</dbReference>
<proteinExistence type="predicted"/>
<dbReference type="Proteomes" id="UP001590950">
    <property type="component" value="Unassembled WGS sequence"/>
</dbReference>
<gene>
    <name evidence="1" type="ORF">N7G274_003757</name>
</gene>
<protein>
    <recommendedName>
        <fullName evidence="3">LAGLIDADG homing endonuclease</fullName>
    </recommendedName>
</protein>
<name>A0ABR4AD75_9LECA</name>
<accession>A0ABR4AD75</accession>
<evidence type="ECO:0000313" key="2">
    <source>
        <dbReference type="Proteomes" id="UP001590950"/>
    </source>
</evidence>